<feature type="signal peptide" evidence="1">
    <location>
        <begin position="1"/>
        <end position="23"/>
    </location>
</feature>
<sequence length="113" mass="12659">MPSHLATPHSVVWSLYLQCFLLARLIDPSPFKGYCHKTFYDCYFKASYTKIQAINQSVQVRIHTDVSIQGLILDISGSSFSGGTSRYYVEYTANGVICKGWIGSEDIRTLDAP</sequence>
<dbReference type="Proteomes" id="UP000076871">
    <property type="component" value="Unassembled WGS sequence"/>
</dbReference>
<reference evidence="2 3" key="1">
    <citation type="journal article" date="2016" name="Mol. Biol. Evol.">
        <title>Comparative Genomics of Early-Diverging Mushroom-Forming Fungi Provides Insights into the Origins of Lignocellulose Decay Capabilities.</title>
        <authorList>
            <person name="Nagy L.G."/>
            <person name="Riley R."/>
            <person name="Tritt A."/>
            <person name="Adam C."/>
            <person name="Daum C."/>
            <person name="Floudas D."/>
            <person name="Sun H."/>
            <person name="Yadav J.S."/>
            <person name="Pangilinan J."/>
            <person name="Larsson K.H."/>
            <person name="Matsuura K."/>
            <person name="Barry K."/>
            <person name="Labutti K."/>
            <person name="Kuo R."/>
            <person name="Ohm R.A."/>
            <person name="Bhattacharya S.S."/>
            <person name="Shirouzu T."/>
            <person name="Yoshinaga Y."/>
            <person name="Martin F.M."/>
            <person name="Grigoriev I.V."/>
            <person name="Hibbett D.S."/>
        </authorList>
    </citation>
    <scope>NUCLEOTIDE SEQUENCE [LARGE SCALE GENOMIC DNA]</scope>
    <source>
        <strain evidence="2 3">93-53</strain>
    </source>
</reference>
<dbReference type="GeneID" id="63823998"/>
<feature type="chain" id="PRO_5007857426" evidence="1">
    <location>
        <begin position="24"/>
        <end position="113"/>
    </location>
</feature>
<dbReference type="EMBL" id="KV427618">
    <property type="protein sequence ID" value="KZT07810.1"/>
    <property type="molecule type" value="Genomic_DNA"/>
</dbReference>
<accession>A0A165EUW2</accession>
<organism evidence="2 3">
    <name type="scientific">Laetiporus sulphureus 93-53</name>
    <dbReference type="NCBI Taxonomy" id="1314785"/>
    <lineage>
        <taxon>Eukaryota</taxon>
        <taxon>Fungi</taxon>
        <taxon>Dikarya</taxon>
        <taxon>Basidiomycota</taxon>
        <taxon>Agaricomycotina</taxon>
        <taxon>Agaricomycetes</taxon>
        <taxon>Polyporales</taxon>
        <taxon>Laetiporus</taxon>
    </lineage>
</organism>
<dbReference type="InParanoid" id="A0A165EUW2"/>
<proteinExistence type="predicted"/>
<keyword evidence="1" id="KW-0732">Signal</keyword>
<name>A0A165EUW2_9APHY</name>
<evidence type="ECO:0000256" key="1">
    <source>
        <dbReference type="SAM" id="SignalP"/>
    </source>
</evidence>
<dbReference type="RefSeq" id="XP_040765550.1">
    <property type="nucleotide sequence ID" value="XM_040906969.1"/>
</dbReference>
<gene>
    <name evidence="2" type="ORF">LAESUDRAFT_713477</name>
</gene>
<dbReference type="AlphaFoldDB" id="A0A165EUW2"/>
<evidence type="ECO:0000313" key="3">
    <source>
        <dbReference type="Proteomes" id="UP000076871"/>
    </source>
</evidence>
<evidence type="ECO:0000313" key="2">
    <source>
        <dbReference type="EMBL" id="KZT07810.1"/>
    </source>
</evidence>
<keyword evidence="3" id="KW-1185">Reference proteome</keyword>
<protein>
    <submittedName>
        <fullName evidence="2">Uncharacterized protein</fullName>
    </submittedName>
</protein>